<dbReference type="InterPro" id="IPR013216">
    <property type="entry name" value="Methyltransf_11"/>
</dbReference>
<dbReference type="PANTHER" id="PTHR43591">
    <property type="entry name" value="METHYLTRANSFERASE"/>
    <property type="match status" value="1"/>
</dbReference>
<feature type="non-terminal residue" evidence="2">
    <location>
        <position position="231"/>
    </location>
</feature>
<gene>
    <name evidence="2" type="ORF">GBAR_LOCUS14459</name>
</gene>
<reference evidence="2" key="1">
    <citation type="submission" date="2023-03" db="EMBL/GenBank/DDBJ databases">
        <authorList>
            <person name="Steffen K."/>
            <person name="Cardenas P."/>
        </authorList>
    </citation>
    <scope>NUCLEOTIDE SEQUENCE</scope>
</reference>
<keyword evidence="3" id="KW-1185">Reference proteome</keyword>
<dbReference type="InterPro" id="IPR029063">
    <property type="entry name" value="SAM-dependent_MTases_sf"/>
</dbReference>
<evidence type="ECO:0000259" key="1">
    <source>
        <dbReference type="Pfam" id="PF08241"/>
    </source>
</evidence>
<dbReference type="Proteomes" id="UP001174909">
    <property type="component" value="Unassembled WGS sequence"/>
</dbReference>
<evidence type="ECO:0000313" key="2">
    <source>
        <dbReference type="EMBL" id="CAI8024952.1"/>
    </source>
</evidence>
<proteinExistence type="predicted"/>
<dbReference type="Pfam" id="PF08241">
    <property type="entry name" value="Methyltransf_11"/>
    <property type="match status" value="1"/>
</dbReference>
<evidence type="ECO:0000313" key="3">
    <source>
        <dbReference type="Proteomes" id="UP001174909"/>
    </source>
</evidence>
<dbReference type="GO" id="GO:0008757">
    <property type="term" value="F:S-adenosylmethionine-dependent methyltransferase activity"/>
    <property type="evidence" value="ECO:0007669"/>
    <property type="project" value="InterPro"/>
</dbReference>
<accession>A0AA35S9H6</accession>
<comment type="caution">
    <text evidence="2">The sequence shown here is derived from an EMBL/GenBank/DDBJ whole genome shotgun (WGS) entry which is preliminary data.</text>
</comment>
<dbReference type="PANTHER" id="PTHR43591:SF110">
    <property type="entry name" value="RHODANESE DOMAIN-CONTAINING PROTEIN"/>
    <property type="match status" value="1"/>
</dbReference>
<dbReference type="EMBL" id="CASHTH010002112">
    <property type="protein sequence ID" value="CAI8024952.1"/>
    <property type="molecule type" value="Genomic_DNA"/>
</dbReference>
<protein>
    <recommendedName>
        <fullName evidence="1">Methyltransferase type 11 domain-containing protein</fullName>
    </recommendedName>
</protein>
<dbReference type="SUPFAM" id="SSF53335">
    <property type="entry name" value="S-adenosyl-L-methionine-dependent methyltransferases"/>
    <property type="match status" value="1"/>
</dbReference>
<organism evidence="2 3">
    <name type="scientific">Geodia barretti</name>
    <name type="common">Barrett's horny sponge</name>
    <dbReference type="NCBI Taxonomy" id="519541"/>
    <lineage>
        <taxon>Eukaryota</taxon>
        <taxon>Metazoa</taxon>
        <taxon>Porifera</taxon>
        <taxon>Demospongiae</taxon>
        <taxon>Heteroscleromorpha</taxon>
        <taxon>Tetractinellida</taxon>
        <taxon>Astrophorina</taxon>
        <taxon>Geodiidae</taxon>
        <taxon>Geodia</taxon>
    </lineage>
</organism>
<name>A0AA35S9H6_GEOBA</name>
<dbReference type="AlphaFoldDB" id="A0AA35S9H6"/>
<feature type="domain" description="Methyltransferase type 11" evidence="1">
    <location>
        <begin position="91"/>
        <end position="187"/>
    </location>
</feature>
<dbReference type="Gene3D" id="3.40.50.150">
    <property type="entry name" value="Vaccinia Virus protein VP39"/>
    <property type="match status" value="1"/>
</dbReference>
<dbReference type="CDD" id="cd02440">
    <property type="entry name" value="AdoMet_MTases"/>
    <property type="match status" value="1"/>
</dbReference>
<sequence length="231" mass="25612">MVEFTKTWAISKLPIQKNNNNNSLQRDPSHCKGVHMQFDSLDFYKVHAQRYSQLSHELTHSVYTGSSHPALRGDMDLLNRVTELAWGKRGLDAGCGAGARDVHLLHTRGYDVYGIDAVEENIRLGREVHPEIEDKLSVADLREPLPFESGFFDFVLCNAVIQHLTPDATETTTIPELARVLAPGGVLQLMFKTGSGVATVSDRAYGGDGVDRSFQLYDEHRLLSILEGCGC</sequence>